<accession>A0A1G2PX54</accession>
<evidence type="ECO:0000256" key="2">
    <source>
        <dbReference type="ARBA" id="ARBA00005551"/>
    </source>
</evidence>
<feature type="transmembrane region" description="Helical" evidence="7">
    <location>
        <begin position="6"/>
        <end position="23"/>
    </location>
</feature>
<dbReference type="Proteomes" id="UP000176951">
    <property type="component" value="Unassembled WGS sequence"/>
</dbReference>
<feature type="transmembrane region" description="Helical" evidence="7">
    <location>
        <begin position="147"/>
        <end position="170"/>
    </location>
</feature>
<dbReference type="PANTHER" id="PTHR42751:SF3">
    <property type="entry name" value="SODIUM_GLUTAMATE SYMPORTER"/>
    <property type="match status" value="1"/>
</dbReference>
<feature type="transmembrane region" description="Helical" evidence="7">
    <location>
        <begin position="86"/>
        <end position="110"/>
    </location>
</feature>
<dbReference type="PANTHER" id="PTHR42751">
    <property type="entry name" value="SODIUM/HYDROGEN EXCHANGER FAMILY/TRKA DOMAIN PROTEIN"/>
    <property type="match status" value="1"/>
</dbReference>
<evidence type="ECO:0000256" key="4">
    <source>
        <dbReference type="ARBA" id="ARBA00022692"/>
    </source>
</evidence>
<dbReference type="Gene3D" id="3.40.50.720">
    <property type="entry name" value="NAD(P)-binding Rossmann-like Domain"/>
    <property type="match status" value="1"/>
</dbReference>
<dbReference type="PROSITE" id="PS51201">
    <property type="entry name" value="RCK_N"/>
    <property type="match status" value="1"/>
</dbReference>
<proteinExistence type="inferred from homology"/>
<protein>
    <recommendedName>
        <fullName evidence="8">RCK N-terminal domain-containing protein</fullName>
    </recommendedName>
</protein>
<reference evidence="9 10" key="1">
    <citation type="journal article" date="2016" name="Nat. Commun.">
        <title>Thousands of microbial genomes shed light on interconnected biogeochemical processes in an aquifer system.</title>
        <authorList>
            <person name="Anantharaman K."/>
            <person name="Brown C.T."/>
            <person name="Hug L.A."/>
            <person name="Sharon I."/>
            <person name="Castelle C.J."/>
            <person name="Probst A.J."/>
            <person name="Thomas B.C."/>
            <person name="Singh A."/>
            <person name="Wilkins M.J."/>
            <person name="Karaoz U."/>
            <person name="Brodie E.L."/>
            <person name="Williams K.H."/>
            <person name="Hubbard S.S."/>
            <person name="Banfield J.F."/>
        </authorList>
    </citation>
    <scope>NUCLEOTIDE SEQUENCE [LARGE SCALE GENOMIC DNA]</scope>
</reference>
<evidence type="ECO:0000256" key="1">
    <source>
        <dbReference type="ARBA" id="ARBA00004141"/>
    </source>
</evidence>
<comment type="similarity">
    <text evidence="2">Belongs to the monovalent cation:proton antiporter 2 (CPA2) transporter (TC 2.A.37) family.</text>
</comment>
<dbReference type="Pfam" id="PF02254">
    <property type="entry name" value="TrkA_N"/>
    <property type="match status" value="1"/>
</dbReference>
<gene>
    <name evidence="9" type="ORF">A3A97_04275</name>
</gene>
<name>A0A1G2PX54_9BACT</name>
<feature type="domain" description="RCK N-terminal" evidence="8">
    <location>
        <begin position="402"/>
        <end position="519"/>
    </location>
</feature>
<evidence type="ECO:0000256" key="3">
    <source>
        <dbReference type="ARBA" id="ARBA00022448"/>
    </source>
</evidence>
<keyword evidence="4 7" id="KW-0812">Transmembrane</keyword>
<evidence type="ECO:0000256" key="5">
    <source>
        <dbReference type="ARBA" id="ARBA00022989"/>
    </source>
</evidence>
<sequence length="570" mass="63125">MPSELLTEFGIILGLATVVALIMRLLHQPLIIGHIITGLIAGPILLDVLQSQDIFNLFSQIGIAFLLFSVGLNLNPLVLRKYGKVALITGAGQVVITSFVGFVIYILMGFEMVEALYISVALSFSSTIIILKLISDKGDLEKLYAKIAIGFLLIQDVIAVVLLFTIPLFSMGQGSPQKLFSTFGEVVLLTFAVFAVSKLIIVRFHSYFSRSHELLFLLATAWGIGIAVIFREVGFSFEIGALVAGIALSLVPSRHEIYARLTPLRDFFIVIFFVMLGAQMTLSDLSSVILPAIILSVMVLVGKPLILMILMGAMGYRRKTSLETGFTVAQISEFSLILIVLGVSLGHLDQSVLSLVTLVGLATIFGSTYLVLFSDKWYKFLGPYLKIFERKHLIEGTQLEKEYNIFLFGGNRIGLDFLETFVKWQKPFLVIDHDPEVIGMLAKEKIDHSFGNAGDIDFLDTLKLSNAEIIVSTIPDLEINLLILESSQKGENKPPVMVVAHSISNALRLYEAGAAYVILPHFLGGEYAASFAQKFVQSAEEVQSMRLHHIEYLKHRAERGHEHPILEKYR</sequence>
<comment type="subcellular location">
    <subcellularLocation>
        <location evidence="1">Membrane</location>
        <topology evidence="1">Multi-pass membrane protein</topology>
    </subcellularLocation>
</comment>
<dbReference type="InterPro" id="IPR036291">
    <property type="entry name" value="NAD(P)-bd_dom_sf"/>
</dbReference>
<dbReference type="GO" id="GO:1902600">
    <property type="term" value="P:proton transmembrane transport"/>
    <property type="evidence" value="ECO:0007669"/>
    <property type="project" value="InterPro"/>
</dbReference>
<dbReference type="GO" id="GO:0016020">
    <property type="term" value="C:membrane"/>
    <property type="evidence" value="ECO:0007669"/>
    <property type="project" value="UniProtKB-SubCell"/>
</dbReference>
<feature type="transmembrane region" description="Helical" evidence="7">
    <location>
        <begin position="30"/>
        <end position="48"/>
    </location>
</feature>
<feature type="transmembrane region" description="Helical" evidence="7">
    <location>
        <begin position="182"/>
        <end position="202"/>
    </location>
</feature>
<dbReference type="SUPFAM" id="SSF51735">
    <property type="entry name" value="NAD(P)-binding Rossmann-fold domains"/>
    <property type="match status" value="1"/>
</dbReference>
<feature type="transmembrane region" description="Helical" evidence="7">
    <location>
        <begin position="54"/>
        <end position="74"/>
    </location>
</feature>
<dbReference type="Pfam" id="PF00999">
    <property type="entry name" value="Na_H_Exchanger"/>
    <property type="match status" value="1"/>
</dbReference>
<feature type="transmembrane region" description="Helical" evidence="7">
    <location>
        <begin position="214"/>
        <end position="230"/>
    </location>
</feature>
<feature type="transmembrane region" description="Helical" evidence="7">
    <location>
        <begin position="116"/>
        <end position="135"/>
    </location>
</feature>
<dbReference type="InterPro" id="IPR038770">
    <property type="entry name" value="Na+/solute_symporter_sf"/>
</dbReference>
<feature type="transmembrane region" description="Helical" evidence="7">
    <location>
        <begin position="264"/>
        <end position="282"/>
    </location>
</feature>
<evidence type="ECO:0000313" key="9">
    <source>
        <dbReference type="EMBL" id="OHA52886.1"/>
    </source>
</evidence>
<dbReference type="AlphaFoldDB" id="A0A1G2PX54"/>
<keyword evidence="5 7" id="KW-1133">Transmembrane helix</keyword>
<feature type="transmembrane region" description="Helical" evidence="7">
    <location>
        <begin position="236"/>
        <end position="252"/>
    </location>
</feature>
<feature type="transmembrane region" description="Helical" evidence="7">
    <location>
        <begin position="288"/>
        <end position="313"/>
    </location>
</feature>
<dbReference type="InterPro" id="IPR003148">
    <property type="entry name" value="RCK_N"/>
</dbReference>
<feature type="transmembrane region" description="Helical" evidence="7">
    <location>
        <begin position="352"/>
        <end position="372"/>
    </location>
</feature>
<evidence type="ECO:0000256" key="7">
    <source>
        <dbReference type="SAM" id="Phobius"/>
    </source>
</evidence>
<keyword evidence="6 7" id="KW-0472">Membrane</keyword>
<dbReference type="InterPro" id="IPR006153">
    <property type="entry name" value="Cation/H_exchanger_TM"/>
</dbReference>
<dbReference type="EMBL" id="MHSW01000003">
    <property type="protein sequence ID" value="OHA52886.1"/>
    <property type="molecule type" value="Genomic_DNA"/>
</dbReference>
<evidence type="ECO:0000256" key="6">
    <source>
        <dbReference type="ARBA" id="ARBA00023136"/>
    </source>
</evidence>
<dbReference type="GO" id="GO:0006813">
    <property type="term" value="P:potassium ion transport"/>
    <property type="evidence" value="ECO:0007669"/>
    <property type="project" value="InterPro"/>
</dbReference>
<comment type="caution">
    <text evidence="9">The sequence shown here is derived from an EMBL/GenBank/DDBJ whole genome shotgun (WGS) entry which is preliminary data.</text>
</comment>
<feature type="transmembrane region" description="Helical" evidence="7">
    <location>
        <begin position="325"/>
        <end position="346"/>
    </location>
</feature>
<evidence type="ECO:0000313" key="10">
    <source>
        <dbReference type="Proteomes" id="UP000176951"/>
    </source>
</evidence>
<organism evidence="9 10">
    <name type="scientific">Candidatus Terrybacteria bacterium RIFCSPLOWO2_01_FULL_40_23</name>
    <dbReference type="NCBI Taxonomy" id="1802366"/>
    <lineage>
        <taxon>Bacteria</taxon>
        <taxon>Candidatus Terryibacteriota</taxon>
    </lineage>
</organism>
<keyword evidence="3" id="KW-0813">Transport</keyword>
<dbReference type="GO" id="GO:0015297">
    <property type="term" value="F:antiporter activity"/>
    <property type="evidence" value="ECO:0007669"/>
    <property type="project" value="InterPro"/>
</dbReference>
<evidence type="ECO:0000259" key="8">
    <source>
        <dbReference type="PROSITE" id="PS51201"/>
    </source>
</evidence>
<dbReference type="Gene3D" id="1.20.1530.20">
    <property type="match status" value="1"/>
</dbReference>